<dbReference type="AlphaFoldDB" id="S4YFQ5"/>
<evidence type="ECO:0000256" key="1">
    <source>
        <dbReference type="ARBA" id="ARBA00001049"/>
    </source>
</evidence>
<dbReference type="InterPro" id="IPR000101">
    <property type="entry name" value="GGT_peptidase"/>
</dbReference>
<proteinExistence type="inferred from homology"/>
<comment type="PTM">
    <text evidence="11">Cleaved by autocatalysis into a large and a small subunit.</text>
</comment>
<feature type="region of interest" description="Disordered" evidence="12">
    <location>
        <begin position="392"/>
        <end position="421"/>
    </location>
</feature>
<organism evidence="14 15">
    <name type="scientific">Sorangium cellulosum So0157-2</name>
    <dbReference type="NCBI Taxonomy" id="1254432"/>
    <lineage>
        <taxon>Bacteria</taxon>
        <taxon>Pseudomonadati</taxon>
        <taxon>Myxococcota</taxon>
        <taxon>Polyangia</taxon>
        <taxon>Polyangiales</taxon>
        <taxon>Polyangiaceae</taxon>
        <taxon>Sorangium</taxon>
    </lineage>
</organism>
<evidence type="ECO:0000256" key="2">
    <source>
        <dbReference type="ARBA" id="ARBA00001089"/>
    </source>
</evidence>
<keyword evidence="7 11" id="KW-0012">Acyltransferase</keyword>
<feature type="signal peptide" evidence="13">
    <location>
        <begin position="1"/>
        <end position="24"/>
    </location>
</feature>
<evidence type="ECO:0000256" key="8">
    <source>
        <dbReference type="ARBA" id="ARBA00047417"/>
    </source>
</evidence>
<dbReference type="PATRIC" id="fig|1254432.3.peg.11009"/>
<dbReference type="Gene3D" id="3.60.20.40">
    <property type="match status" value="1"/>
</dbReference>
<dbReference type="EC" id="2.3.2.2" evidence="11"/>
<dbReference type="GO" id="GO:0036374">
    <property type="term" value="F:glutathione hydrolase activity"/>
    <property type="evidence" value="ECO:0007669"/>
    <property type="project" value="UniProtKB-UniRule"/>
</dbReference>
<dbReference type="SUPFAM" id="SSF56235">
    <property type="entry name" value="N-terminal nucleophile aminohydrolases (Ntn hydrolases)"/>
    <property type="match status" value="1"/>
</dbReference>
<evidence type="ECO:0000256" key="4">
    <source>
        <dbReference type="ARBA" id="ARBA00022679"/>
    </source>
</evidence>
<dbReference type="GO" id="GO:0103068">
    <property type="term" value="F:leukotriene C4 gamma-glutamyl transferase activity"/>
    <property type="evidence" value="ECO:0007669"/>
    <property type="project" value="UniProtKB-EC"/>
</dbReference>
<dbReference type="Proteomes" id="UP000014803">
    <property type="component" value="Chromosome"/>
</dbReference>
<dbReference type="KEGG" id="scu:SCE1572_48815"/>
<comment type="similarity">
    <text evidence="3 11">Belongs to the gamma-glutamyltransferase family.</text>
</comment>
<keyword evidence="4 11" id="KW-0808">Transferase</keyword>
<dbReference type="STRING" id="1254432.SCE1572_48815"/>
<feature type="binding site" evidence="10">
    <location>
        <position position="506"/>
    </location>
    <ligand>
        <name>L-glutamate</name>
        <dbReference type="ChEBI" id="CHEBI:29985"/>
    </ligand>
</feature>
<reference evidence="14 15" key="1">
    <citation type="journal article" date="2013" name="Sci. Rep.">
        <title>Extraordinary expansion of a Sorangium cellulosum genome from an alkaline milieu.</title>
        <authorList>
            <person name="Han K."/>
            <person name="Li Z.F."/>
            <person name="Peng R."/>
            <person name="Zhu L.P."/>
            <person name="Zhou T."/>
            <person name="Wang L.G."/>
            <person name="Li S.G."/>
            <person name="Zhang X.B."/>
            <person name="Hu W."/>
            <person name="Wu Z.H."/>
            <person name="Qin N."/>
            <person name="Li Y.Z."/>
        </authorList>
    </citation>
    <scope>NUCLEOTIDE SEQUENCE [LARGE SCALE GENOMIC DNA]</scope>
    <source>
        <strain evidence="14 15">So0157-2</strain>
    </source>
</reference>
<evidence type="ECO:0000313" key="14">
    <source>
        <dbReference type="EMBL" id="AGP41708.1"/>
    </source>
</evidence>
<comment type="catalytic activity">
    <reaction evidence="1 11">
        <text>an S-substituted glutathione + H2O = an S-substituted L-cysteinylglycine + L-glutamate</text>
        <dbReference type="Rhea" id="RHEA:59468"/>
        <dbReference type="ChEBI" id="CHEBI:15377"/>
        <dbReference type="ChEBI" id="CHEBI:29985"/>
        <dbReference type="ChEBI" id="CHEBI:90779"/>
        <dbReference type="ChEBI" id="CHEBI:143103"/>
        <dbReference type="EC" id="3.4.19.13"/>
    </reaction>
</comment>
<dbReference type="PRINTS" id="PR01210">
    <property type="entry name" value="GGTRANSPTASE"/>
</dbReference>
<keyword evidence="11" id="KW-0317">Glutathione biosynthesis</keyword>
<feature type="active site" description="Nucleophile" evidence="9">
    <location>
        <position position="420"/>
    </location>
</feature>
<dbReference type="InterPro" id="IPR043137">
    <property type="entry name" value="GGT_ssub_C"/>
</dbReference>
<dbReference type="PANTHER" id="PTHR43199:SF1">
    <property type="entry name" value="GLUTATHIONE HYDROLASE PROENZYME"/>
    <property type="match status" value="1"/>
</dbReference>
<dbReference type="EC" id="3.4.19.13" evidence="11"/>
<feature type="binding site" evidence="10">
    <location>
        <position position="128"/>
    </location>
    <ligand>
        <name>L-glutamate</name>
        <dbReference type="ChEBI" id="CHEBI:29985"/>
    </ligand>
</feature>
<evidence type="ECO:0000256" key="10">
    <source>
        <dbReference type="PIRSR" id="PIRSR600101-2"/>
    </source>
</evidence>
<feature type="compositionally biased region" description="Pro residues" evidence="12">
    <location>
        <begin position="401"/>
        <end position="412"/>
    </location>
</feature>
<dbReference type="InterPro" id="IPR051792">
    <property type="entry name" value="GGT_bact"/>
</dbReference>
<protein>
    <recommendedName>
        <fullName evidence="11">Glutathione hydrolase proenzyme</fullName>
        <ecNumber evidence="11">2.3.2.2</ecNumber>
        <ecNumber evidence="11">3.4.19.13</ecNumber>
    </recommendedName>
    <component>
        <recommendedName>
            <fullName evidence="11">Glutathione hydrolase large chain</fullName>
        </recommendedName>
    </component>
    <component>
        <recommendedName>
            <fullName evidence="11">Glutathione hydrolase small chain</fullName>
        </recommendedName>
    </component>
</protein>
<keyword evidence="13" id="KW-0732">Signal</keyword>
<evidence type="ECO:0000256" key="3">
    <source>
        <dbReference type="ARBA" id="ARBA00009381"/>
    </source>
</evidence>
<keyword evidence="6 11" id="KW-0865">Zymogen</keyword>
<comment type="subunit">
    <text evidence="11">This enzyme consists of two polypeptide chains, which are synthesized in precursor form from a single polypeptide.</text>
</comment>
<feature type="chain" id="PRO_5004534184" description="Glutathione hydrolase proenzyme" evidence="13">
    <location>
        <begin position="25"/>
        <end position="615"/>
    </location>
</feature>
<evidence type="ECO:0000256" key="11">
    <source>
        <dbReference type="RuleBase" id="RU368036"/>
    </source>
</evidence>
<feature type="binding site" evidence="10">
    <location>
        <begin position="484"/>
        <end position="485"/>
    </location>
    <ligand>
        <name>L-glutamate</name>
        <dbReference type="ChEBI" id="CHEBI:29985"/>
    </ligand>
</feature>
<dbReference type="GO" id="GO:0006750">
    <property type="term" value="P:glutathione biosynthetic process"/>
    <property type="evidence" value="ECO:0007669"/>
    <property type="project" value="UniProtKB-KW"/>
</dbReference>
<dbReference type="InterPro" id="IPR029055">
    <property type="entry name" value="Ntn_hydrolases_N"/>
</dbReference>
<comment type="catalytic activity">
    <reaction evidence="2 11">
        <text>glutathione + H2O = L-cysteinylglycine + L-glutamate</text>
        <dbReference type="Rhea" id="RHEA:28807"/>
        <dbReference type="ChEBI" id="CHEBI:15377"/>
        <dbReference type="ChEBI" id="CHEBI:29985"/>
        <dbReference type="ChEBI" id="CHEBI:57925"/>
        <dbReference type="ChEBI" id="CHEBI:61694"/>
        <dbReference type="EC" id="3.4.19.13"/>
    </reaction>
</comment>
<evidence type="ECO:0000256" key="9">
    <source>
        <dbReference type="PIRSR" id="PIRSR600101-1"/>
    </source>
</evidence>
<dbReference type="GO" id="GO:0006751">
    <property type="term" value="P:glutathione catabolic process"/>
    <property type="evidence" value="ECO:0007669"/>
    <property type="project" value="UniProtKB-UniRule"/>
</dbReference>
<evidence type="ECO:0000256" key="5">
    <source>
        <dbReference type="ARBA" id="ARBA00022801"/>
    </source>
</evidence>
<gene>
    <name evidence="14" type="ORF">SCE1572_48815</name>
</gene>
<accession>S4YFQ5</accession>
<comment type="pathway">
    <text evidence="11">Sulfur metabolism; glutathione metabolism.</text>
</comment>
<dbReference type="Pfam" id="PF01019">
    <property type="entry name" value="G_glu_transpept"/>
    <property type="match status" value="1"/>
</dbReference>
<feature type="region of interest" description="Disordered" evidence="12">
    <location>
        <begin position="20"/>
        <end position="59"/>
    </location>
</feature>
<evidence type="ECO:0000256" key="7">
    <source>
        <dbReference type="ARBA" id="ARBA00023315"/>
    </source>
</evidence>
<evidence type="ECO:0000313" key="15">
    <source>
        <dbReference type="Proteomes" id="UP000014803"/>
    </source>
</evidence>
<name>S4YFQ5_SORCE</name>
<evidence type="ECO:0000256" key="12">
    <source>
        <dbReference type="SAM" id="MobiDB-lite"/>
    </source>
</evidence>
<evidence type="ECO:0000256" key="6">
    <source>
        <dbReference type="ARBA" id="ARBA00023145"/>
    </source>
</evidence>
<dbReference type="InterPro" id="IPR043138">
    <property type="entry name" value="GGT_lsub"/>
</dbReference>
<dbReference type="eggNOG" id="COG0405">
    <property type="taxonomic scope" value="Bacteria"/>
</dbReference>
<dbReference type="HOGENOM" id="CLU_014813_0_3_7"/>
<sequence>MSKDLLRLLIVSATLALTPTPTLGAGPSPAPENPPADGPTATSAMRRGGGPAWCPGSSRRKGVVAVNDPLAAEVGANILAQGGNAIDAAVAMAFAMNVVEPLSSGIGGGGFMVVHLAQSGETLALDFREKAPAASAADMLAGRAFSEVSTSGVSVGVPGAVLGLATALEAWGTFTLAETLDPAIHLAETGVPVSAFVAENAASPRTALEPETSAIFRRPDGAPLEAGDLLVQPDLARTFELIAEQGPSVFYEGEIAEAIVDAQRRARYDGGEGRMTLDDLALYDVVLRTPVIDDYRGFTVASMPSPSSGGLTVIQILKLLERFPIGDERRGFGFGEAKTLHVMIEGMRLAFADRAVWMGDDDVVPVPAAGLLADPYVAARSAMISETTRMATPAAGDPLPFDGPTPTPPPAPGDDEEGSTTHFSVVDAWGNVVSCTVTIEQLWGTGITVPGYGFLLNNELTDFNRQPAPAPGTNNVAPFKRPRSSIAPTLLFKRGEPFAALGSPGGATIINSVLQVTMNLLDHGMTLQQAVDAPRISITSPSGEVTVEPGVEQAALDGLAALGHRLTEGEIGAVNAVLVDLRNGKRYGAGDPRRGGAVGEACWRRRGRRCVAVHD</sequence>
<keyword evidence="5 11" id="KW-0378">Hydrolase</keyword>
<feature type="binding site" evidence="10">
    <location>
        <position position="462"/>
    </location>
    <ligand>
        <name>L-glutamate</name>
        <dbReference type="ChEBI" id="CHEBI:29985"/>
    </ligand>
</feature>
<dbReference type="PANTHER" id="PTHR43199">
    <property type="entry name" value="GLUTATHIONE HYDROLASE"/>
    <property type="match status" value="1"/>
</dbReference>
<comment type="catalytic activity">
    <reaction evidence="8 11">
        <text>an N-terminal (5-L-glutamyl)-[peptide] + an alpha-amino acid = 5-L-glutamyl amino acid + an N-terminal L-alpha-aminoacyl-[peptide]</text>
        <dbReference type="Rhea" id="RHEA:23904"/>
        <dbReference type="Rhea" id="RHEA-COMP:9780"/>
        <dbReference type="Rhea" id="RHEA-COMP:9795"/>
        <dbReference type="ChEBI" id="CHEBI:77644"/>
        <dbReference type="ChEBI" id="CHEBI:78597"/>
        <dbReference type="ChEBI" id="CHEBI:78599"/>
        <dbReference type="ChEBI" id="CHEBI:78608"/>
        <dbReference type="EC" id="2.3.2.2"/>
    </reaction>
</comment>
<feature type="compositionally biased region" description="Pro residues" evidence="12">
    <location>
        <begin position="28"/>
        <end position="37"/>
    </location>
</feature>
<dbReference type="UniPathway" id="UPA00204"/>
<dbReference type="EMBL" id="CP003969">
    <property type="protein sequence ID" value="AGP41708.1"/>
    <property type="molecule type" value="Genomic_DNA"/>
</dbReference>
<dbReference type="Gene3D" id="1.10.246.130">
    <property type="match status" value="1"/>
</dbReference>
<dbReference type="RefSeq" id="WP_020741594.1">
    <property type="nucleotide sequence ID" value="NC_021658.1"/>
</dbReference>
<evidence type="ECO:0000256" key="13">
    <source>
        <dbReference type="SAM" id="SignalP"/>
    </source>
</evidence>
<dbReference type="NCBIfam" id="TIGR00066">
    <property type="entry name" value="g_glut_trans"/>
    <property type="match status" value="1"/>
</dbReference>